<dbReference type="EMBL" id="CACRSX010000029">
    <property type="protein sequence ID" value="VYT07383.1"/>
    <property type="molecule type" value="Genomic_DNA"/>
</dbReference>
<feature type="transmembrane region" description="Helical" evidence="7">
    <location>
        <begin position="155"/>
        <end position="170"/>
    </location>
</feature>
<keyword evidence="6 7" id="KW-0472">Membrane</keyword>
<feature type="transmembrane region" description="Helical" evidence="7">
    <location>
        <begin position="47"/>
        <end position="68"/>
    </location>
</feature>
<reference evidence="9" key="1">
    <citation type="submission" date="2019-11" db="EMBL/GenBank/DDBJ databases">
        <authorList>
            <person name="Feng L."/>
        </authorList>
    </citation>
    <scope>NUCLEOTIDE SEQUENCE</scope>
    <source>
        <strain evidence="9">AhadrusLFYP4</strain>
    </source>
</reference>
<evidence type="ECO:0000256" key="3">
    <source>
        <dbReference type="ARBA" id="ARBA00022475"/>
    </source>
</evidence>
<dbReference type="RefSeq" id="WP_156723470.1">
    <property type="nucleotide sequence ID" value="NZ_CACRSX010000029.1"/>
</dbReference>
<feature type="transmembrane region" description="Helical" evidence="7">
    <location>
        <begin position="176"/>
        <end position="195"/>
    </location>
</feature>
<feature type="transmembrane region" description="Helical" evidence="7">
    <location>
        <begin position="269"/>
        <end position="286"/>
    </location>
</feature>
<feature type="transmembrane region" description="Helical" evidence="7">
    <location>
        <begin position="292"/>
        <end position="315"/>
    </location>
</feature>
<protein>
    <submittedName>
        <fullName evidence="9">Acyltransferase family protein</fullName>
    </submittedName>
</protein>
<evidence type="ECO:0000256" key="2">
    <source>
        <dbReference type="ARBA" id="ARBA00007400"/>
    </source>
</evidence>
<organism evidence="9">
    <name type="scientific">Anaerostipes hadrus</name>
    <dbReference type="NCBI Taxonomy" id="649756"/>
    <lineage>
        <taxon>Bacteria</taxon>
        <taxon>Bacillati</taxon>
        <taxon>Bacillota</taxon>
        <taxon>Clostridia</taxon>
        <taxon>Lachnospirales</taxon>
        <taxon>Lachnospiraceae</taxon>
        <taxon>Anaerostipes</taxon>
    </lineage>
</organism>
<dbReference type="AlphaFoldDB" id="A0A6N2TRY6"/>
<gene>
    <name evidence="9" type="ORF">AHLFYP4_01503</name>
</gene>
<keyword evidence="9" id="KW-0808">Transferase</keyword>
<dbReference type="PANTHER" id="PTHR40074">
    <property type="entry name" value="O-ACETYLTRANSFERASE WECH"/>
    <property type="match status" value="1"/>
</dbReference>
<dbReference type="GO" id="GO:0016413">
    <property type="term" value="F:O-acetyltransferase activity"/>
    <property type="evidence" value="ECO:0007669"/>
    <property type="project" value="TreeGrafter"/>
</dbReference>
<name>A0A6N2TRY6_ANAHA</name>
<dbReference type="GO" id="GO:0009246">
    <property type="term" value="P:enterobacterial common antigen biosynthetic process"/>
    <property type="evidence" value="ECO:0007669"/>
    <property type="project" value="TreeGrafter"/>
</dbReference>
<evidence type="ECO:0000256" key="1">
    <source>
        <dbReference type="ARBA" id="ARBA00004651"/>
    </source>
</evidence>
<feature type="transmembrane region" description="Helical" evidence="7">
    <location>
        <begin position="89"/>
        <end position="110"/>
    </location>
</feature>
<feature type="transmembrane region" description="Helical" evidence="7">
    <location>
        <begin position="7"/>
        <end position="27"/>
    </location>
</feature>
<keyword evidence="5 7" id="KW-1133">Transmembrane helix</keyword>
<dbReference type="PANTHER" id="PTHR40074:SF2">
    <property type="entry name" value="O-ACETYLTRANSFERASE WECH"/>
    <property type="match status" value="1"/>
</dbReference>
<comment type="subcellular location">
    <subcellularLocation>
        <location evidence="1">Cell membrane</location>
        <topology evidence="1">Multi-pass membrane protein</topology>
    </subcellularLocation>
</comment>
<keyword evidence="4 7" id="KW-0812">Transmembrane</keyword>
<evidence type="ECO:0000259" key="8">
    <source>
        <dbReference type="Pfam" id="PF01757"/>
    </source>
</evidence>
<feature type="transmembrane region" description="Helical" evidence="7">
    <location>
        <begin position="130"/>
        <end position="148"/>
    </location>
</feature>
<keyword evidence="3" id="KW-1003">Cell membrane</keyword>
<evidence type="ECO:0000256" key="7">
    <source>
        <dbReference type="SAM" id="Phobius"/>
    </source>
</evidence>
<evidence type="ECO:0000256" key="6">
    <source>
        <dbReference type="ARBA" id="ARBA00023136"/>
    </source>
</evidence>
<feature type="transmembrane region" description="Helical" evidence="7">
    <location>
        <begin position="231"/>
        <end position="248"/>
    </location>
</feature>
<proteinExistence type="inferred from homology"/>
<dbReference type="Pfam" id="PF01757">
    <property type="entry name" value="Acyl_transf_3"/>
    <property type="match status" value="1"/>
</dbReference>
<evidence type="ECO:0000256" key="4">
    <source>
        <dbReference type="ARBA" id="ARBA00022692"/>
    </source>
</evidence>
<evidence type="ECO:0000256" key="5">
    <source>
        <dbReference type="ARBA" id="ARBA00022989"/>
    </source>
</evidence>
<sequence length="330" mass="39830">MKQQDYTIIKVITTILVVIAHITRFYSMGGGAIKMEYNFLLHYITSFVYSFHMPLFICVSGAIFSFCINNKKKYSDFRLFIIKKWKRLMVPYFLVGIFYVMPVMCTLKITNLNPINYMKENIILSKDARHLWFLWTLFFIFIIFRMFYHRYEKSNRLFIGVLLFFISFFSDKLPNIFQLQGISYYLFFFCIGYEFDRNKKKIDEFLGNRKWIVILGWIFISFVVLYTYNRALNLITAVIGMLCLYQCIRITKKYIIQIKIYKWIERDSFGIYLFHPMIIYVLFYWVKKFGFGLKYPIIVCVMIFVITMIASMLFVKIIRWTKYGKLIIGE</sequence>
<comment type="similarity">
    <text evidence="2">Belongs to the acyltransferase 3 family.</text>
</comment>
<keyword evidence="9" id="KW-0012">Acyltransferase</keyword>
<feature type="transmembrane region" description="Helical" evidence="7">
    <location>
        <begin position="207"/>
        <end position="225"/>
    </location>
</feature>
<accession>A0A6N2TRY6</accession>
<dbReference type="InterPro" id="IPR002656">
    <property type="entry name" value="Acyl_transf_3_dom"/>
</dbReference>
<dbReference type="GO" id="GO:0005886">
    <property type="term" value="C:plasma membrane"/>
    <property type="evidence" value="ECO:0007669"/>
    <property type="project" value="UniProtKB-SubCell"/>
</dbReference>
<evidence type="ECO:0000313" key="9">
    <source>
        <dbReference type="EMBL" id="VYT07383.1"/>
    </source>
</evidence>
<feature type="domain" description="Acyltransferase 3" evidence="8">
    <location>
        <begin position="8"/>
        <end position="313"/>
    </location>
</feature>